<dbReference type="PANTHER" id="PTHR47331">
    <property type="entry name" value="PHD-TYPE DOMAIN-CONTAINING PROTEIN"/>
    <property type="match status" value="1"/>
</dbReference>
<dbReference type="Pfam" id="PF03564">
    <property type="entry name" value="DUF1759"/>
    <property type="match status" value="1"/>
</dbReference>
<dbReference type="AlphaFoldDB" id="A0A8D9DUD2"/>
<dbReference type="PANTHER" id="PTHR47331:SF5">
    <property type="entry name" value="RIBONUCLEASE H"/>
    <property type="match status" value="1"/>
</dbReference>
<dbReference type="EMBL" id="HBUF01380066">
    <property type="protein sequence ID" value="CAG6729898.1"/>
    <property type="molecule type" value="Transcribed_RNA"/>
</dbReference>
<sequence>MAPTLLQQAKSYHEGRKRYFERIERCHKLMNANRDGEFFAMLPKVEDAYEKFENCTDELICLNNQVDSKERFEISKDSAEFEDLYFAIKAYAAALRENNSPGVPTISDNNQPREVSIKLPVVNMPSFGGDITEFPAWRSLYEELIHNNQALSDIQKFSYLKSYLVGSAKITIDSVPFISANYPLAYRTLRERYAKKRILARSLVNKMLKFKPLPNDNVSGLCSFLDQFEVAVQTLKGLRVPDLGDFILSHMALCVLDEKSSLEFETKYSKVDFPTFETIVNFVKDKCAVLEENRESGSMYTSATRFRTDSVRPQNSGFQPRKSFVVAAVEQEGRNVGGWSCPMCQTNDHKLSQCQIFLKMEPSNRFNVVKDLNLCFACFSYSHSRNECSSNYRCRTCNANTHHSLLHPEGISQGGYDRPGGSYGGRYSGTVRDGQGVLPNNNNSNKFYSGNRVRSSGPHSGNPGTSRSSGAVRDRSNVRPLSGGYIAVQQEAQCSHVDNSQNVSLFSGQVDNSKNVSQVSHNMSQVSQNMSQVSQNDVTLPHVYRLIINSEPQR</sequence>
<feature type="compositionally biased region" description="Polar residues" evidence="1">
    <location>
        <begin position="446"/>
        <end position="469"/>
    </location>
</feature>
<dbReference type="InterPro" id="IPR005312">
    <property type="entry name" value="DUF1759"/>
</dbReference>
<feature type="compositionally biased region" description="Gly residues" evidence="1">
    <location>
        <begin position="417"/>
        <end position="427"/>
    </location>
</feature>
<protein>
    <submittedName>
        <fullName evidence="2">Uncharacterized protein</fullName>
    </submittedName>
</protein>
<evidence type="ECO:0000256" key="1">
    <source>
        <dbReference type="SAM" id="MobiDB-lite"/>
    </source>
</evidence>
<reference evidence="2" key="1">
    <citation type="submission" date="2021-05" db="EMBL/GenBank/DDBJ databases">
        <authorList>
            <person name="Alioto T."/>
            <person name="Alioto T."/>
            <person name="Gomez Garrido J."/>
        </authorList>
    </citation>
    <scope>NUCLEOTIDE SEQUENCE</scope>
</reference>
<proteinExistence type="predicted"/>
<evidence type="ECO:0000313" key="2">
    <source>
        <dbReference type="EMBL" id="CAG6729898.1"/>
    </source>
</evidence>
<feature type="region of interest" description="Disordered" evidence="1">
    <location>
        <begin position="408"/>
        <end position="478"/>
    </location>
</feature>
<accession>A0A8D9DUD2</accession>
<organism evidence="2">
    <name type="scientific">Cacopsylla melanoneura</name>
    <dbReference type="NCBI Taxonomy" id="428564"/>
    <lineage>
        <taxon>Eukaryota</taxon>
        <taxon>Metazoa</taxon>
        <taxon>Ecdysozoa</taxon>
        <taxon>Arthropoda</taxon>
        <taxon>Hexapoda</taxon>
        <taxon>Insecta</taxon>
        <taxon>Pterygota</taxon>
        <taxon>Neoptera</taxon>
        <taxon>Paraneoptera</taxon>
        <taxon>Hemiptera</taxon>
        <taxon>Sternorrhyncha</taxon>
        <taxon>Psylloidea</taxon>
        <taxon>Psyllidae</taxon>
        <taxon>Psyllinae</taxon>
        <taxon>Cacopsylla</taxon>
    </lineage>
</organism>
<name>A0A8D9DUD2_9HEMI</name>